<dbReference type="AlphaFoldDB" id="A0AAD7AGX5"/>
<evidence type="ECO:0000313" key="3">
    <source>
        <dbReference type="Proteomes" id="UP001218218"/>
    </source>
</evidence>
<dbReference type="Proteomes" id="UP001218218">
    <property type="component" value="Unassembled WGS sequence"/>
</dbReference>
<name>A0AAD7AGX5_9AGAR</name>
<gene>
    <name evidence="2" type="ORF">DFH08DRAFT_1075486</name>
</gene>
<feature type="chain" id="PRO_5042058538" evidence="1">
    <location>
        <begin position="17"/>
        <end position="118"/>
    </location>
</feature>
<comment type="caution">
    <text evidence="2">The sequence shown here is derived from an EMBL/GenBank/DDBJ whole genome shotgun (WGS) entry which is preliminary data.</text>
</comment>
<feature type="signal peptide" evidence="1">
    <location>
        <begin position="1"/>
        <end position="16"/>
    </location>
</feature>
<proteinExistence type="predicted"/>
<keyword evidence="3" id="KW-1185">Reference proteome</keyword>
<reference evidence="2" key="1">
    <citation type="submission" date="2023-03" db="EMBL/GenBank/DDBJ databases">
        <title>Massive genome expansion in bonnet fungi (Mycena s.s.) driven by repeated elements and novel gene families across ecological guilds.</title>
        <authorList>
            <consortium name="Lawrence Berkeley National Laboratory"/>
            <person name="Harder C.B."/>
            <person name="Miyauchi S."/>
            <person name="Viragh M."/>
            <person name="Kuo A."/>
            <person name="Thoen E."/>
            <person name="Andreopoulos B."/>
            <person name="Lu D."/>
            <person name="Skrede I."/>
            <person name="Drula E."/>
            <person name="Henrissat B."/>
            <person name="Morin E."/>
            <person name="Kohler A."/>
            <person name="Barry K."/>
            <person name="LaButti K."/>
            <person name="Morin E."/>
            <person name="Salamov A."/>
            <person name="Lipzen A."/>
            <person name="Mereny Z."/>
            <person name="Hegedus B."/>
            <person name="Baldrian P."/>
            <person name="Stursova M."/>
            <person name="Weitz H."/>
            <person name="Taylor A."/>
            <person name="Grigoriev I.V."/>
            <person name="Nagy L.G."/>
            <person name="Martin F."/>
            <person name="Kauserud H."/>
        </authorList>
    </citation>
    <scope>NUCLEOTIDE SEQUENCE</scope>
    <source>
        <strain evidence="2">CBHHK002</strain>
    </source>
</reference>
<protein>
    <submittedName>
        <fullName evidence="2">Uncharacterized protein</fullName>
    </submittedName>
</protein>
<evidence type="ECO:0000313" key="2">
    <source>
        <dbReference type="EMBL" id="KAJ7358394.1"/>
    </source>
</evidence>
<accession>A0AAD7AGX5</accession>
<dbReference type="EMBL" id="JARIHO010000007">
    <property type="protein sequence ID" value="KAJ7358394.1"/>
    <property type="molecule type" value="Genomic_DNA"/>
</dbReference>
<evidence type="ECO:0000256" key="1">
    <source>
        <dbReference type="SAM" id="SignalP"/>
    </source>
</evidence>
<organism evidence="2 3">
    <name type="scientific">Mycena albidolilacea</name>
    <dbReference type="NCBI Taxonomy" id="1033008"/>
    <lineage>
        <taxon>Eukaryota</taxon>
        <taxon>Fungi</taxon>
        <taxon>Dikarya</taxon>
        <taxon>Basidiomycota</taxon>
        <taxon>Agaricomycotina</taxon>
        <taxon>Agaricomycetes</taxon>
        <taxon>Agaricomycetidae</taxon>
        <taxon>Agaricales</taxon>
        <taxon>Marasmiineae</taxon>
        <taxon>Mycenaceae</taxon>
        <taxon>Mycena</taxon>
    </lineage>
</organism>
<keyword evidence="1" id="KW-0732">Signal</keyword>
<sequence>MYACILYCHFIFPVLSSPSTMVENPHGIISGTGTKLKKPRTCRPSAWVMKKEEILMQALADEGEDARPDEGAIEIDSEVEYHHGTGTVEEGAKVVRLATLADDGETGTYTEKEGPLPW</sequence>